<reference evidence="2 3" key="1">
    <citation type="submission" date="2016-10" db="EMBL/GenBank/DDBJ databases">
        <authorList>
            <person name="de Groot N.N."/>
        </authorList>
    </citation>
    <scope>NUCLEOTIDE SEQUENCE [LARGE SCALE GENOMIC DNA]</scope>
    <source>
        <strain evidence="2 3">DSM 46701</strain>
    </source>
</reference>
<organism evidence="2 3">
    <name type="scientific">Lihuaxuella thermophila</name>
    <dbReference type="NCBI Taxonomy" id="1173111"/>
    <lineage>
        <taxon>Bacteria</taxon>
        <taxon>Bacillati</taxon>
        <taxon>Bacillota</taxon>
        <taxon>Bacilli</taxon>
        <taxon>Bacillales</taxon>
        <taxon>Thermoactinomycetaceae</taxon>
        <taxon>Lihuaxuella</taxon>
    </lineage>
</organism>
<evidence type="ECO:0000313" key="3">
    <source>
        <dbReference type="Proteomes" id="UP000199695"/>
    </source>
</evidence>
<keyword evidence="1" id="KW-0472">Membrane</keyword>
<proteinExistence type="predicted"/>
<dbReference type="Proteomes" id="UP000199695">
    <property type="component" value="Unassembled WGS sequence"/>
</dbReference>
<dbReference type="OrthoDB" id="2987939at2"/>
<evidence type="ECO:0000313" key="2">
    <source>
        <dbReference type="EMBL" id="SEM91070.1"/>
    </source>
</evidence>
<keyword evidence="3" id="KW-1185">Reference proteome</keyword>
<feature type="transmembrane region" description="Helical" evidence="1">
    <location>
        <begin position="7"/>
        <end position="29"/>
    </location>
</feature>
<keyword evidence="1" id="KW-1133">Transmembrane helix</keyword>
<accession>A0A1H8C7Q4</accession>
<sequence>MKQRTKHVGITILGVCLISLLLILSLFVVKRFFLPEITFDGRTIFYEGRQYTVHPDLELDRSKAGEAVGDSGLVIQSIQGYPQEQWLTICHGHGPACTVYIEKSVGTIDLNRFSPSEMAVKETLSEKKPATIRDPKLISQLVEVMTKAPPTKFPKDYKVKKTIQIQLKSTRFKHLTYVLLYLEDQAGHRYLRGEKLVEIRDTPEWIKKISS</sequence>
<protein>
    <submittedName>
        <fullName evidence="2">Uncharacterized protein</fullName>
    </submittedName>
</protein>
<name>A0A1H8C7Q4_9BACL</name>
<dbReference type="AlphaFoldDB" id="A0A1H8C7Q4"/>
<keyword evidence="1" id="KW-0812">Transmembrane</keyword>
<gene>
    <name evidence="2" type="ORF">SAMN05444955_103124</name>
</gene>
<dbReference type="RefSeq" id="WP_089965665.1">
    <property type="nucleotide sequence ID" value="NZ_FOCQ01000003.1"/>
</dbReference>
<dbReference type="EMBL" id="FOCQ01000003">
    <property type="protein sequence ID" value="SEM91070.1"/>
    <property type="molecule type" value="Genomic_DNA"/>
</dbReference>
<evidence type="ECO:0000256" key="1">
    <source>
        <dbReference type="SAM" id="Phobius"/>
    </source>
</evidence>